<keyword evidence="2" id="KW-0689">Ribosomal protein</keyword>
<proteinExistence type="inferred from homology"/>
<keyword evidence="7" id="KW-1185">Reference proteome</keyword>
<name>A0A8S4GI40_PLUXY</name>
<evidence type="ECO:0000256" key="1">
    <source>
        <dbReference type="ARBA" id="ARBA00010254"/>
    </source>
</evidence>
<evidence type="ECO:0000256" key="2">
    <source>
        <dbReference type="ARBA" id="ARBA00022980"/>
    </source>
</evidence>
<evidence type="ECO:0000313" key="7">
    <source>
        <dbReference type="Proteomes" id="UP000653454"/>
    </source>
</evidence>
<dbReference type="InterPro" id="IPR019979">
    <property type="entry name" value="Ribosomal_uS17_CS"/>
</dbReference>
<dbReference type="EMBL" id="CAJHNJ030000906">
    <property type="protein sequence ID" value="CAG9138782.1"/>
    <property type="molecule type" value="Genomic_DNA"/>
</dbReference>
<dbReference type="Pfam" id="PF00366">
    <property type="entry name" value="Ribosomal_S17"/>
    <property type="match status" value="1"/>
</dbReference>
<gene>
    <name evidence="6" type="ORF">PLXY2_LOCUS17035</name>
</gene>
<dbReference type="GO" id="GO:0003735">
    <property type="term" value="F:structural constituent of ribosome"/>
    <property type="evidence" value="ECO:0007669"/>
    <property type="project" value="InterPro"/>
</dbReference>
<evidence type="ECO:0000313" key="6">
    <source>
        <dbReference type="EMBL" id="CAG9138782.1"/>
    </source>
</evidence>
<organism evidence="6 7">
    <name type="scientific">Plutella xylostella</name>
    <name type="common">Diamondback moth</name>
    <name type="synonym">Plutella maculipennis</name>
    <dbReference type="NCBI Taxonomy" id="51655"/>
    <lineage>
        <taxon>Eukaryota</taxon>
        <taxon>Metazoa</taxon>
        <taxon>Ecdysozoa</taxon>
        <taxon>Arthropoda</taxon>
        <taxon>Hexapoda</taxon>
        <taxon>Insecta</taxon>
        <taxon>Pterygota</taxon>
        <taxon>Neoptera</taxon>
        <taxon>Endopterygota</taxon>
        <taxon>Lepidoptera</taxon>
        <taxon>Glossata</taxon>
        <taxon>Ditrysia</taxon>
        <taxon>Yponomeutoidea</taxon>
        <taxon>Plutellidae</taxon>
        <taxon>Plutella</taxon>
    </lineage>
</organism>
<dbReference type="SUPFAM" id="SSF50249">
    <property type="entry name" value="Nucleic acid-binding proteins"/>
    <property type="match status" value="1"/>
</dbReference>
<dbReference type="PANTHER" id="PTHR10744">
    <property type="entry name" value="40S RIBOSOMAL PROTEIN S11 FAMILY MEMBER"/>
    <property type="match status" value="1"/>
</dbReference>
<evidence type="ECO:0000256" key="4">
    <source>
        <dbReference type="ARBA" id="ARBA00035164"/>
    </source>
</evidence>
<protein>
    <recommendedName>
        <fullName evidence="4">Small ribosomal subunit protein uS17</fullName>
    </recommendedName>
    <alternativeName>
        <fullName evidence="5">40S ribosomal protein S11</fullName>
    </alternativeName>
</protein>
<dbReference type="GO" id="GO:0006412">
    <property type="term" value="P:translation"/>
    <property type="evidence" value="ECO:0007669"/>
    <property type="project" value="InterPro"/>
</dbReference>
<dbReference type="GO" id="GO:0022627">
    <property type="term" value="C:cytosolic small ribosomal subunit"/>
    <property type="evidence" value="ECO:0007669"/>
    <property type="project" value="TreeGrafter"/>
</dbReference>
<keyword evidence="3" id="KW-0687">Ribonucleoprotein</keyword>
<sequence length="108" mass="12444">MRHSKSVGLGFKTPREAIEGTTLTKVPVHRQRVHPWTHPVRSCAEDEDAEDHRHPTRLPALCQEIQQIREETQEYAVHLSPCFRDVELGDIVTIGECRPLSRLYVSTY</sequence>
<dbReference type="PROSITE" id="PS00056">
    <property type="entry name" value="RIBOSOMAL_S17"/>
    <property type="match status" value="1"/>
</dbReference>
<evidence type="ECO:0000256" key="5">
    <source>
        <dbReference type="ARBA" id="ARBA00035471"/>
    </source>
</evidence>
<dbReference type="Gene3D" id="2.40.50.1000">
    <property type="match status" value="1"/>
</dbReference>
<dbReference type="PANTHER" id="PTHR10744:SF9">
    <property type="entry name" value="40S RIBOSOMAL PROTEIN S11-RELATED"/>
    <property type="match status" value="1"/>
</dbReference>
<dbReference type="InterPro" id="IPR012340">
    <property type="entry name" value="NA-bd_OB-fold"/>
</dbReference>
<dbReference type="AlphaFoldDB" id="A0A8S4GI40"/>
<dbReference type="Proteomes" id="UP000653454">
    <property type="component" value="Unassembled WGS sequence"/>
</dbReference>
<evidence type="ECO:0000256" key="3">
    <source>
        <dbReference type="ARBA" id="ARBA00023274"/>
    </source>
</evidence>
<dbReference type="InterPro" id="IPR000266">
    <property type="entry name" value="Ribosomal_uS17"/>
</dbReference>
<accession>A0A8S4GI40</accession>
<comment type="caution">
    <text evidence="6">The sequence shown here is derived from an EMBL/GenBank/DDBJ whole genome shotgun (WGS) entry which is preliminary data.</text>
</comment>
<comment type="similarity">
    <text evidence="1">Belongs to the universal ribosomal protein uS17 family.</text>
</comment>
<reference evidence="6" key="1">
    <citation type="submission" date="2020-11" db="EMBL/GenBank/DDBJ databases">
        <authorList>
            <person name="Whiteford S."/>
        </authorList>
    </citation>
    <scope>NUCLEOTIDE SEQUENCE</scope>
</reference>